<comment type="caution">
    <text evidence="1">The sequence shown here is derived from an EMBL/GenBank/DDBJ whole genome shotgun (WGS) entry which is preliminary data.</text>
</comment>
<dbReference type="AlphaFoldDB" id="A0A656JUH0"/>
<dbReference type="Proteomes" id="UP000018849">
    <property type="component" value="Unassembled WGS sequence"/>
</dbReference>
<protein>
    <submittedName>
        <fullName evidence="1">Uncharacterized protein</fullName>
    </submittedName>
</protein>
<gene>
    <name evidence="1" type="ORF">A245_23961</name>
</gene>
<sequence>MTQWLAIGAIIIASIGATLSSANAKPQLVPAD</sequence>
<dbReference type="EMBL" id="AOKF01002062">
    <property type="protein sequence ID" value="EPN55121.1"/>
    <property type="molecule type" value="Genomic_DNA"/>
</dbReference>
<proteinExistence type="predicted"/>
<organism evidence="1 2">
    <name type="scientific">Pseudomonas syringae pv. actinidiae ICMP 19096</name>
    <dbReference type="NCBI Taxonomy" id="1194405"/>
    <lineage>
        <taxon>Bacteria</taxon>
        <taxon>Pseudomonadati</taxon>
        <taxon>Pseudomonadota</taxon>
        <taxon>Gammaproteobacteria</taxon>
        <taxon>Pseudomonadales</taxon>
        <taxon>Pseudomonadaceae</taxon>
        <taxon>Pseudomonas</taxon>
        <taxon>Pseudomonas syringae</taxon>
    </lineage>
</organism>
<evidence type="ECO:0000313" key="1">
    <source>
        <dbReference type="EMBL" id="EPN55121.1"/>
    </source>
</evidence>
<evidence type="ECO:0000313" key="2">
    <source>
        <dbReference type="Proteomes" id="UP000018849"/>
    </source>
</evidence>
<reference evidence="1 2" key="1">
    <citation type="journal article" date="2013" name="PLoS Pathog.">
        <title>Genomic analysis of the Kiwifruit pathogen Pseudomonas syringae pv. actinidiae provides insight into the origins of an emergent plant disease.</title>
        <authorList>
            <person name="McCann H.C."/>
            <person name="Rikkerink E.H."/>
            <person name="Bertels F."/>
            <person name="Fiers M."/>
            <person name="Lu A."/>
            <person name="Rees-George J."/>
            <person name="Andersen M.T."/>
            <person name="Gleave A.P."/>
            <person name="Haubold B."/>
            <person name="Wohlers M.W."/>
            <person name="Guttman D.S."/>
            <person name="Wang P.W."/>
            <person name="Straub C."/>
            <person name="Vanneste J.L."/>
            <person name="Rainey P.B."/>
            <person name="Templeton M.D."/>
        </authorList>
    </citation>
    <scope>NUCLEOTIDE SEQUENCE [LARGE SCALE GENOMIC DNA]</scope>
    <source>
        <strain evidence="1 2">ICMP 19096</strain>
    </source>
</reference>
<accession>A0A656JUH0</accession>
<name>A0A656JUH0_PSESF</name>